<keyword evidence="1" id="KW-0472">Membrane</keyword>
<dbReference type="AlphaFoldDB" id="A0A9W6HDA8"/>
<reference evidence="3" key="1">
    <citation type="journal article" date="2014" name="Int. J. Syst. Evol. Microbiol.">
        <title>Complete genome sequence of Corynebacterium casei LMG S-19264T (=DSM 44701T), isolated from a smear-ripened cheese.</title>
        <authorList>
            <consortium name="US DOE Joint Genome Institute (JGI-PGF)"/>
            <person name="Walter F."/>
            <person name="Albersmeier A."/>
            <person name="Kalinowski J."/>
            <person name="Ruckert C."/>
        </authorList>
    </citation>
    <scope>NUCLEOTIDE SEQUENCE</scope>
    <source>
        <strain evidence="3">VKM Ac-1447</strain>
    </source>
</reference>
<evidence type="ECO:0000259" key="2">
    <source>
        <dbReference type="Pfam" id="PF13559"/>
    </source>
</evidence>
<evidence type="ECO:0000256" key="1">
    <source>
        <dbReference type="SAM" id="Phobius"/>
    </source>
</evidence>
<keyword evidence="1" id="KW-1133">Transmembrane helix</keyword>
<accession>A0A9W6HDA8</accession>
<name>A0A9W6HDA8_9MICO</name>
<sequence>MRIPTAPIAPDPDEARRWAEEELSGALYREAEPTPIDRFARGVAEFIGSIFSGQVPETLGPWLAAAAIAVVVVLILIAILIWGRPRRAARSRTPIALFGADETRTADELRADAEAAAARSEWDAAIVLRVRALARGLSERTIIDPQPGATVHRFAADASRAFPQARDDLTAVARSFDDVRYLRRPGSAEAYGAVRSLDQRLASARAEVFAS</sequence>
<dbReference type="Proteomes" id="UP001142317">
    <property type="component" value="Unassembled WGS sequence"/>
</dbReference>
<keyword evidence="4" id="KW-1185">Reference proteome</keyword>
<reference evidence="3" key="2">
    <citation type="submission" date="2023-01" db="EMBL/GenBank/DDBJ databases">
        <authorList>
            <person name="Sun Q."/>
            <person name="Evtushenko L."/>
        </authorList>
    </citation>
    <scope>NUCLEOTIDE SEQUENCE</scope>
    <source>
        <strain evidence="3">VKM Ac-1447</strain>
    </source>
</reference>
<protein>
    <recommendedName>
        <fullName evidence="2">Protein-glutamine gamma-glutamyltransferase-like C-terminal domain-containing protein</fullName>
    </recommendedName>
</protein>
<feature type="transmembrane region" description="Helical" evidence="1">
    <location>
        <begin position="62"/>
        <end position="82"/>
    </location>
</feature>
<organism evidence="3 4">
    <name type="scientific">Microbacterium imperiale</name>
    <dbReference type="NCBI Taxonomy" id="33884"/>
    <lineage>
        <taxon>Bacteria</taxon>
        <taxon>Bacillati</taxon>
        <taxon>Actinomycetota</taxon>
        <taxon>Actinomycetes</taxon>
        <taxon>Micrococcales</taxon>
        <taxon>Microbacteriaceae</taxon>
        <taxon>Microbacterium</taxon>
    </lineage>
</organism>
<dbReference type="EMBL" id="BSEO01000001">
    <property type="protein sequence ID" value="GLJ78470.1"/>
    <property type="molecule type" value="Genomic_DNA"/>
</dbReference>
<comment type="caution">
    <text evidence="3">The sequence shown here is derived from an EMBL/GenBank/DDBJ whole genome shotgun (WGS) entry which is preliminary data.</text>
</comment>
<keyword evidence="1" id="KW-0812">Transmembrane</keyword>
<proteinExistence type="predicted"/>
<evidence type="ECO:0000313" key="4">
    <source>
        <dbReference type="Proteomes" id="UP001142317"/>
    </source>
</evidence>
<feature type="domain" description="Protein-glutamine gamma-glutamyltransferase-like C-terminal" evidence="2">
    <location>
        <begin position="131"/>
        <end position="198"/>
    </location>
</feature>
<dbReference type="Pfam" id="PF13559">
    <property type="entry name" value="DUF4129"/>
    <property type="match status" value="1"/>
</dbReference>
<dbReference type="InterPro" id="IPR025403">
    <property type="entry name" value="TgpA-like_C"/>
</dbReference>
<dbReference type="RefSeq" id="WP_210005804.1">
    <property type="nucleotide sequence ID" value="NZ_BSEO01000001.1"/>
</dbReference>
<gene>
    <name evidence="3" type="ORF">GCM10017586_01520</name>
</gene>
<evidence type="ECO:0000313" key="3">
    <source>
        <dbReference type="EMBL" id="GLJ78470.1"/>
    </source>
</evidence>